<dbReference type="OrthoDB" id="417481at2759"/>
<protein>
    <recommendedName>
        <fullName evidence="3">Mei2-like C-terminal RNA recognition motif domain-containing protein</fullName>
    </recommendedName>
</protein>
<feature type="compositionally biased region" description="Basic and acidic residues" evidence="2">
    <location>
        <begin position="543"/>
        <end position="566"/>
    </location>
</feature>
<feature type="region of interest" description="Disordered" evidence="2">
    <location>
        <begin position="1"/>
        <end position="22"/>
    </location>
</feature>
<feature type="region of interest" description="Disordered" evidence="2">
    <location>
        <begin position="525"/>
        <end position="628"/>
    </location>
</feature>
<comment type="caution">
    <text evidence="4">The sequence shown here is derived from an EMBL/GenBank/DDBJ whole genome shotgun (WGS) entry which is preliminary data.</text>
</comment>
<organism evidence="4 5">
    <name type="scientific">Cristinia sonorae</name>
    <dbReference type="NCBI Taxonomy" id="1940300"/>
    <lineage>
        <taxon>Eukaryota</taxon>
        <taxon>Fungi</taxon>
        <taxon>Dikarya</taxon>
        <taxon>Basidiomycota</taxon>
        <taxon>Agaricomycotina</taxon>
        <taxon>Agaricomycetes</taxon>
        <taxon>Agaricomycetidae</taxon>
        <taxon>Agaricales</taxon>
        <taxon>Pleurotineae</taxon>
        <taxon>Stephanosporaceae</taxon>
        <taxon>Cristinia</taxon>
    </lineage>
</organism>
<dbReference type="SUPFAM" id="SSF54928">
    <property type="entry name" value="RNA-binding domain, RBD"/>
    <property type="match status" value="1"/>
</dbReference>
<evidence type="ECO:0000256" key="1">
    <source>
        <dbReference type="ARBA" id="ARBA00022884"/>
    </source>
</evidence>
<feature type="compositionally biased region" description="Polar residues" evidence="2">
    <location>
        <begin position="243"/>
        <end position="258"/>
    </location>
</feature>
<dbReference type="InterPro" id="IPR007201">
    <property type="entry name" value="Mei2-like_Rrm_C"/>
</dbReference>
<feature type="domain" description="Mei2-like C-terminal RNA recognition motif" evidence="3">
    <location>
        <begin position="826"/>
        <end position="922"/>
    </location>
</feature>
<dbReference type="InterPro" id="IPR012677">
    <property type="entry name" value="Nucleotide-bd_a/b_plait_sf"/>
</dbReference>
<gene>
    <name evidence="4" type="ORF">BXZ70DRAFT_649850</name>
</gene>
<name>A0A8K0UF64_9AGAR</name>
<feature type="region of interest" description="Disordered" evidence="2">
    <location>
        <begin position="968"/>
        <end position="1014"/>
    </location>
</feature>
<keyword evidence="5" id="KW-1185">Reference proteome</keyword>
<dbReference type="GO" id="GO:0003723">
    <property type="term" value="F:RNA binding"/>
    <property type="evidence" value="ECO:0007669"/>
    <property type="project" value="UniProtKB-KW"/>
</dbReference>
<feature type="region of interest" description="Disordered" evidence="2">
    <location>
        <begin position="109"/>
        <end position="207"/>
    </location>
</feature>
<dbReference type="Gene3D" id="3.30.70.330">
    <property type="match status" value="1"/>
</dbReference>
<dbReference type="Proteomes" id="UP000813824">
    <property type="component" value="Unassembled WGS sequence"/>
</dbReference>
<accession>A0A8K0UF64</accession>
<feature type="compositionally biased region" description="Basic and acidic residues" evidence="2">
    <location>
        <begin position="109"/>
        <end position="121"/>
    </location>
</feature>
<feature type="compositionally biased region" description="Polar residues" evidence="2">
    <location>
        <begin position="127"/>
        <end position="137"/>
    </location>
</feature>
<feature type="compositionally biased region" description="Low complexity" evidence="2">
    <location>
        <begin position="168"/>
        <end position="179"/>
    </location>
</feature>
<dbReference type="Pfam" id="PF04059">
    <property type="entry name" value="RRM_2"/>
    <property type="match status" value="1"/>
</dbReference>
<feature type="compositionally biased region" description="Polar residues" evidence="2">
    <location>
        <begin position="611"/>
        <end position="628"/>
    </location>
</feature>
<dbReference type="InterPro" id="IPR035979">
    <property type="entry name" value="RBD_domain_sf"/>
</dbReference>
<feature type="region of interest" description="Disordered" evidence="2">
    <location>
        <begin position="944"/>
        <end position="963"/>
    </location>
</feature>
<evidence type="ECO:0000313" key="5">
    <source>
        <dbReference type="Proteomes" id="UP000813824"/>
    </source>
</evidence>
<feature type="region of interest" description="Disordered" evidence="2">
    <location>
        <begin position="703"/>
        <end position="805"/>
    </location>
</feature>
<evidence type="ECO:0000313" key="4">
    <source>
        <dbReference type="EMBL" id="KAH8079433.1"/>
    </source>
</evidence>
<sequence length="1014" mass="112916">MGTSQNGTRSGRDSRGGRRRKAKDITWLGRSFPILPRALRHRRSLLVPRRPRALLRFHPDAYKNSLSPLVVPLFLPPSSFSVHILRPFLVQSCQMDQIIPVPFPTLARHVDEPEKPDDHASVHSRVHSSPTSPNPWTLNYPRSKKKLSVTSSGSPRRSHVPLTPPLTPSSSFNSASGNESSDRDNHGESTVPSTPPESPLRTSAWNSVNGKRRSNVYAASAYMSPVSADSDSGSGRYPLRRMNSGSNLGSASPTGSVDSITPRLEKIVRLDAEERTPQQGDGLSSRASEILNNFGGARSPTRLLMVRNAPPQALLHLFTAALHAMSEVHHVFAVLHKSHRTIVITFFDVRGSQYAKQQVDGKTAQEFFDSKLNGTLRSELQETVGYLRMDAVFIEEEHLQELARDYRLPPPMLATFYLTIEGAHFDDNAIRTVLDPSNILLNQFVRLDSSESEDKFLVECYDARASQTMFNNWRQRKLFGAVVRTYLPGEERVNTATAAHELVFPNLNHAPTEVDLTSPVRHSVTLPEEYHSRPRSVSTGERMGSRDAVHARQRDARGRDREREMASDLEELGVGRMRSYDRHPPPSPSRRRSISVGPEPERDDDIPPSAPSFSVCQTGPTTESSLGLSNGYNYEQPIPAPYNPYATQFHSPPPGYPMGMPPPTPHLFHAPPPPQHLMANDPFLHAGMSHDLWGPNFIPPLVNVPQQPPRHGGAEFSMPSLPHFGPNQAQRTVPFTPRKSYQESAPNSTLFGGGAESASPTKTFAPPQRERVAGPQPRLGPRHASRSPPAEPLTPSFASLNPCPPADVTQKNQLDLDAIANGIDTRTTVMIKNIPNKMTDKDLMDFIAKVCPRRIDFLYLRMDFSNNCNVGYAFVNFITVQDLLHFASTQLGVKWNMYSSEKYLQLSYANYQGKEALVEKFKNSCIMDEQESWRPKIFYSSGPKQGLPEPFPAPTHLRRKERSAHNRGALFVPGPGSHHHQYQQARGGGNRQPRGPAQDAAFSPKQYPPRMAYT</sequence>
<evidence type="ECO:0000259" key="3">
    <source>
        <dbReference type="Pfam" id="PF04059"/>
    </source>
</evidence>
<keyword evidence="1" id="KW-0694">RNA-binding</keyword>
<dbReference type="EMBL" id="JAEVFJ010000056">
    <property type="protein sequence ID" value="KAH8079433.1"/>
    <property type="molecule type" value="Genomic_DNA"/>
</dbReference>
<dbReference type="PANTHER" id="PTHR23189">
    <property type="entry name" value="RNA RECOGNITION MOTIF-CONTAINING"/>
    <property type="match status" value="1"/>
</dbReference>
<reference evidence="4" key="1">
    <citation type="journal article" date="2021" name="New Phytol.">
        <title>Evolutionary innovations through gain and loss of genes in the ectomycorrhizal Boletales.</title>
        <authorList>
            <person name="Wu G."/>
            <person name="Miyauchi S."/>
            <person name="Morin E."/>
            <person name="Kuo A."/>
            <person name="Drula E."/>
            <person name="Varga T."/>
            <person name="Kohler A."/>
            <person name="Feng B."/>
            <person name="Cao Y."/>
            <person name="Lipzen A."/>
            <person name="Daum C."/>
            <person name="Hundley H."/>
            <person name="Pangilinan J."/>
            <person name="Johnson J."/>
            <person name="Barry K."/>
            <person name="LaButti K."/>
            <person name="Ng V."/>
            <person name="Ahrendt S."/>
            <person name="Min B."/>
            <person name="Choi I.G."/>
            <person name="Park H."/>
            <person name="Plett J.M."/>
            <person name="Magnuson J."/>
            <person name="Spatafora J.W."/>
            <person name="Nagy L.G."/>
            <person name="Henrissat B."/>
            <person name="Grigoriev I.V."/>
            <person name="Yang Z.L."/>
            <person name="Xu J."/>
            <person name="Martin F.M."/>
        </authorList>
    </citation>
    <scope>NUCLEOTIDE SEQUENCE</scope>
    <source>
        <strain evidence="4">KKN 215</strain>
    </source>
</reference>
<feature type="region of interest" description="Disordered" evidence="2">
    <location>
        <begin position="225"/>
        <end position="258"/>
    </location>
</feature>
<evidence type="ECO:0000256" key="2">
    <source>
        <dbReference type="SAM" id="MobiDB-lite"/>
    </source>
</evidence>
<dbReference type="AlphaFoldDB" id="A0A8K0UF64"/>
<proteinExistence type="predicted"/>